<dbReference type="SUPFAM" id="SSF47598">
    <property type="entry name" value="Ribbon-helix-helix"/>
    <property type="match status" value="1"/>
</dbReference>
<name>A0A1H4GS20_9GAMM</name>
<evidence type="ECO:0000313" key="2">
    <source>
        <dbReference type="EMBL" id="SEB11840.1"/>
    </source>
</evidence>
<dbReference type="STRING" id="525918.SAMN05660964_03647"/>
<feature type="domain" description="Ribbon-helix-helix protein CopG" evidence="1">
    <location>
        <begin position="2"/>
        <end position="37"/>
    </location>
</feature>
<dbReference type="Pfam" id="PF01402">
    <property type="entry name" value="RHH_1"/>
    <property type="match status" value="1"/>
</dbReference>
<protein>
    <submittedName>
        <fullName evidence="2">Ribbon-helix-helix protein, copG family</fullName>
    </submittedName>
</protein>
<dbReference type="InterPro" id="IPR002145">
    <property type="entry name" value="CopG"/>
</dbReference>
<dbReference type="EMBL" id="FNQP01000038">
    <property type="protein sequence ID" value="SEB11840.1"/>
    <property type="molecule type" value="Genomic_DNA"/>
</dbReference>
<keyword evidence="3" id="KW-1185">Reference proteome</keyword>
<proteinExistence type="predicted"/>
<dbReference type="RefSeq" id="WP_175518053.1">
    <property type="nucleotide sequence ID" value="NZ_FNQP01000038.1"/>
</dbReference>
<accession>A0A1H4GS20</accession>
<evidence type="ECO:0000259" key="1">
    <source>
        <dbReference type="Pfam" id="PF01402"/>
    </source>
</evidence>
<organism evidence="2 3">
    <name type="scientific">Thiothrix caldifontis</name>
    <dbReference type="NCBI Taxonomy" id="525918"/>
    <lineage>
        <taxon>Bacteria</taxon>
        <taxon>Pseudomonadati</taxon>
        <taxon>Pseudomonadota</taxon>
        <taxon>Gammaproteobacteria</taxon>
        <taxon>Thiotrichales</taxon>
        <taxon>Thiotrichaceae</taxon>
        <taxon>Thiothrix</taxon>
    </lineage>
</organism>
<dbReference type="GO" id="GO:0006355">
    <property type="term" value="P:regulation of DNA-templated transcription"/>
    <property type="evidence" value="ECO:0007669"/>
    <property type="project" value="InterPro"/>
</dbReference>
<evidence type="ECO:0000313" key="3">
    <source>
        <dbReference type="Proteomes" id="UP000199397"/>
    </source>
</evidence>
<dbReference type="InterPro" id="IPR010985">
    <property type="entry name" value="Ribbon_hlx_hlx"/>
</dbReference>
<dbReference type="Proteomes" id="UP000199397">
    <property type="component" value="Unassembled WGS sequence"/>
</dbReference>
<reference evidence="2 3" key="1">
    <citation type="submission" date="2016-10" db="EMBL/GenBank/DDBJ databases">
        <authorList>
            <person name="de Groot N.N."/>
        </authorList>
    </citation>
    <scope>NUCLEOTIDE SEQUENCE [LARGE SCALE GENOMIC DNA]</scope>
    <source>
        <strain evidence="2 3">DSM 21228</strain>
    </source>
</reference>
<gene>
    <name evidence="2" type="ORF">SAMN05660964_03647</name>
</gene>
<dbReference type="AlphaFoldDB" id="A0A1H4GS20"/>
<sequence>MTISVRLPPEEQHMLEVLARRVGRSKSDLMRQAVRELCQRLAADNRTPYSLGQDLFGTGSLAPAPSDPMKRQIWEKLRAKHRRMG</sequence>